<accession>A0A438KCD7</accession>
<evidence type="ECO:0000313" key="3">
    <source>
        <dbReference type="Proteomes" id="UP000288805"/>
    </source>
</evidence>
<dbReference type="InterPro" id="IPR013103">
    <property type="entry name" value="RVT_2"/>
</dbReference>
<comment type="caution">
    <text evidence="2">The sequence shown here is derived from an EMBL/GenBank/DDBJ whole genome shotgun (WGS) entry which is preliminary data.</text>
</comment>
<proteinExistence type="predicted"/>
<sequence>MEEMQALKKNDTWDIVEQPKGKYPVGCKWAFTIRYKSDGNIKRYKARLVAKGFTQTFGVDYNGTFALVAKLNTIRVLLSLAANLNWPLH</sequence>
<dbReference type="EMBL" id="QGNW01000010">
    <property type="protein sequence ID" value="RVX18873.1"/>
    <property type="molecule type" value="Genomic_DNA"/>
</dbReference>
<dbReference type="Proteomes" id="UP000288805">
    <property type="component" value="Unassembled WGS sequence"/>
</dbReference>
<feature type="domain" description="Reverse transcriptase Ty1/copia-type" evidence="1">
    <location>
        <begin position="10"/>
        <end position="89"/>
    </location>
</feature>
<gene>
    <name evidence="2" type="primary">POLX_3243</name>
    <name evidence="2" type="ORF">CK203_007182</name>
</gene>
<dbReference type="Pfam" id="PF07727">
    <property type="entry name" value="RVT_2"/>
    <property type="match status" value="1"/>
</dbReference>
<name>A0A438KCD7_VITVI</name>
<reference evidence="2 3" key="1">
    <citation type="journal article" date="2018" name="PLoS Genet.">
        <title>Population sequencing reveals clonal diversity and ancestral inbreeding in the grapevine cultivar Chardonnay.</title>
        <authorList>
            <person name="Roach M.J."/>
            <person name="Johnson D.L."/>
            <person name="Bohlmann J."/>
            <person name="van Vuuren H.J."/>
            <person name="Jones S.J."/>
            <person name="Pretorius I.S."/>
            <person name="Schmidt S.A."/>
            <person name="Borneman A.R."/>
        </authorList>
    </citation>
    <scope>NUCLEOTIDE SEQUENCE [LARGE SCALE GENOMIC DNA]</scope>
    <source>
        <strain evidence="3">cv. Chardonnay</strain>
        <tissue evidence="2">Leaf</tissue>
    </source>
</reference>
<dbReference type="AlphaFoldDB" id="A0A438KCD7"/>
<evidence type="ECO:0000313" key="2">
    <source>
        <dbReference type="EMBL" id="RVX18873.1"/>
    </source>
</evidence>
<organism evidence="2 3">
    <name type="scientific">Vitis vinifera</name>
    <name type="common">Grape</name>
    <dbReference type="NCBI Taxonomy" id="29760"/>
    <lineage>
        <taxon>Eukaryota</taxon>
        <taxon>Viridiplantae</taxon>
        <taxon>Streptophyta</taxon>
        <taxon>Embryophyta</taxon>
        <taxon>Tracheophyta</taxon>
        <taxon>Spermatophyta</taxon>
        <taxon>Magnoliopsida</taxon>
        <taxon>eudicotyledons</taxon>
        <taxon>Gunneridae</taxon>
        <taxon>Pentapetalae</taxon>
        <taxon>rosids</taxon>
        <taxon>Vitales</taxon>
        <taxon>Vitaceae</taxon>
        <taxon>Viteae</taxon>
        <taxon>Vitis</taxon>
    </lineage>
</organism>
<evidence type="ECO:0000259" key="1">
    <source>
        <dbReference type="Pfam" id="PF07727"/>
    </source>
</evidence>
<protein>
    <submittedName>
        <fullName evidence="2">Retrovirus-related Pol polyprotein from transposon TNT 1-94</fullName>
    </submittedName>
</protein>